<keyword evidence="1" id="KW-1133">Transmembrane helix</keyword>
<feature type="transmembrane region" description="Helical" evidence="1">
    <location>
        <begin position="307"/>
        <end position="325"/>
    </location>
</feature>
<protein>
    <submittedName>
        <fullName evidence="2">Uncharacterized protein</fullName>
    </submittedName>
</protein>
<name>A0A4R7HVX0_9ACTN</name>
<gene>
    <name evidence="2" type="ORF">BDK89_0704</name>
</gene>
<feature type="transmembrane region" description="Helical" evidence="1">
    <location>
        <begin position="68"/>
        <end position="91"/>
    </location>
</feature>
<keyword evidence="3" id="KW-1185">Reference proteome</keyword>
<dbReference type="Proteomes" id="UP000294558">
    <property type="component" value="Unassembled WGS sequence"/>
</dbReference>
<evidence type="ECO:0000256" key="1">
    <source>
        <dbReference type="SAM" id="Phobius"/>
    </source>
</evidence>
<reference evidence="2 3" key="1">
    <citation type="submission" date="2019-03" db="EMBL/GenBank/DDBJ databases">
        <title>Sequencing the genomes of 1000 actinobacteria strains.</title>
        <authorList>
            <person name="Klenk H.-P."/>
        </authorList>
    </citation>
    <scope>NUCLEOTIDE SEQUENCE [LARGE SCALE GENOMIC DNA]</scope>
    <source>
        <strain evidence="2 3">DSM 18936</strain>
    </source>
</reference>
<dbReference type="RefSeq" id="WP_133867622.1">
    <property type="nucleotide sequence ID" value="NZ_SOAU01000001.1"/>
</dbReference>
<dbReference type="EMBL" id="SOAU01000001">
    <property type="protein sequence ID" value="TDT15142.1"/>
    <property type="molecule type" value="Genomic_DNA"/>
</dbReference>
<proteinExistence type="predicted"/>
<feature type="transmembrane region" description="Helical" evidence="1">
    <location>
        <begin position="217"/>
        <end position="236"/>
    </location>
</feature>
<evidence type="ECO:0000313" key="3">
    <source>
        <dbReference type="Proteomes" id="UP000294558"/>
    </source>
</evidence>
<dbReference type="AlphaFoldDB" id="A0A4R7HVX0"/>
<keyword evidence="1" id="KW-0812">Transmembrane</keyword>
<keyword evidence="1" id="KW-0472">Membrane</keyword>
<evidence type="ECO:0000313" key="2">
    <source>
        <dbReference type="EMBL" id="TDT15142.1"/>
    </source>
</evidence>
<organism evidence="2 3">
    <name type="scientific">Ilumatobacter fluminis</name>
    <dbReference type="NCBI Taxonomy" id="467091"/>
    <lineage>
        <taxon>Bacteria</taxon>
        <taxon>Bacillati</taxon>
        <taxon>Actinomycetota</taxon>
        <taxon>Acidimicrobiia</taxon>
        <taxon>Acidimicrobiales</taxon>
        <taxon>Ilumatobacteraceae</taxon>
        <taxon>Ilumatobacter</taxon>
    </lineage>
</organism>
<sequence length="390" mass="41260">MGDVSQAALKSRLRIADIRTGATIGVAVARPELMPPTATIEHEATDERRDRRARCRARVDAVDEQERSLAVGAGVAMATVGTIGTLVWLAWRVTRLTLDPVSVAFLLAEVAGLLGGLAVASGLAERWTARSVFVDEPRDSHWFAHSVADLVGRTRADDLHHDVRSTVRGAPRWRWRDSADAAVVAILLDGPRRLLMVVAVTLGLLFGVSPFGAPPWWALVALGAGCLGIATAHVVLGRGRIRYGDRTRWTYGAIGEVVGRADVDGLAPRRWVGAIASAVAVSVAVGLRGMSDRWTHGLPAMDDDERVVLLAIAAGLILGALYTLATSPRPTQVDAHLVARHLEERTARQAVLVVAVVLGMVGLVAGLLPTEQVAEPAPTVSVPAGEAADG</sequence>
<feature type="transmembrane region" description="Helical" evidence="1">
    <location>
        <begin position="346"/>
        <end position="368"/>
    </location>
</feature>
<accession>A0A4R7HVX0</accession>
<comment type="caution">
    <text evidence="2">The sequence shown here is derived from an EMBL/GenBank/DDBJ whole genome shotgun (WGS) entry which is preliminary data.</text>
</comment>
<feature type="transmembrane region" description="Helical" evidence="1">
    <location>
        <begin position="194"/>
        <end position="211"/>
    </location>
</feature>
<feature type="transmembrane region" description="Helical" evidence="1">
    <location>
        <begin position="270"/>
        <end position="287"/>
    </location>
</feature>
<feature type="transmembrane region" description="Helical" evidence="1">
    <location>
        <begin position="103"/>
        <end position="124"/>
    </location>
</feature>